<dbReference type="InterPro" id="IPR041737">
    <property type="entry name" value="SoxW"/>
</dbReference>
<dbReference type="EMBL" id="DSFP01000030">
    <property type="protein sequence ID" value="HEW45584.1"/>
    <property type="molecule type" value="Genomic_DNA"/>
</dbReference>
<dbReference type="SUPFAM" id="SSF52833">
    <property type="entry name" value="Thioredoxin-like"/>
    <property type="match status" value="1"/>
</dbReference>
<evidence type="ECO:0000259" key="1">
    <source>
        <dbReference type="PROSITE" id="PS51352"/>
    </source>
</evidence>
<gene>
    <name evidence="2" type="ORF">ENO47_02780</name>
</gene>
<dbReference type="PROSITE" id="PS51352">
    <property type="entry name" value="THIOREDOXIN_2"/>
    <property type="match status" value="1"/>
</dbReference>
<reference evidence="2" key="1">
    <citation type="journal article" date="2020" name="mSystems">
        <title>Genome- and Community-Level Interaction Insights into Carbon Utilization and Element Cycling Functions of Hydrothermarchaeota in Hydrothermal Sediment.</title>
        <authorList>
            <person name="Zhou Z."/>
            <person name="Liu Y."/>
            <person name="Xu W."/>
            <person name="Pan J."/>
            <person name="Luo Z.H."/>
            <person name="Li M."/>
        </authorList>
    </citation>
    <scope>NUCLEOTIDE SEQUENCE [LARGE SCALE GENOMIC DNA]</scope>
    <source>
        <strain evidence="2">SpSt-132</strain>
    </source>
</reference>
<comment type="caution">
    <text evidence="2">The sequence shown here is derived from an EMBL/GenBank/DDBJ whole genome shotgun (WGS) entry which is preliminary data.</text>
</comment>
<proteinExistence type="predicted"/>
<evidence type="ECO:0000313" key="2">
    <source>
        <dbReference type="EMBL" id="HEW45584.1"/>
    </source>
</evidence>
<name>A0A7C2Z5D6_9AQUI</name>
<organism evidence="2">
    <name type="scientific">Hydrogenobacter sp</name>
    <dbReference type="NCBI Taxonomy" id="2152829"/>
    <lineage>
        <taxon>Bacteria</taxon>
        <taxon>Pseudomonadati</taxon>
        <taxon>Aquificota</taxon>
        <taxon>Aquificia</taxon>
        <taxon>Aquificales</taxon>
        <taxon>Aquificaceae</taxon>
        <taxon>Hydrogenobacter</taxon>
    </lineage>
</organism>
<feature type="domain" description="Thioredoxin" evidence="1">
    <location>
        <begin position="13"/>
        <end position="150"/>
    </location>
</feature>
<dbReference type="Gene3D" id="3.40.30.10">
    <property type="entry name" value="Glutaredoxin"/>
    <property type="match status" value="1"/>
</dbReference>
<dbReference type="CDD" id="cd02951">
    <property type="entry name" value="SoxW"/>
    <property type="match status" value="1"/>
</dbReference>
<dbReference type="InterPro" id="IPR013766">
    <property type="entry name" value="Thioredoxin_domain"/>
</dbReference>
<dbReference type="AlphaFoldDB" id="A0A7C2Z5D6"/>
<dbReference type="Pfam" id="PF13098">
    <property type="entry name" value="Thioredoxin_2"/>
    <property type="match status" value="1"/>
</dbReference>
<dbReference type="InterPro" id="IPR036249">
    <property type="entry name" value="Thioredoxin-like_sf"/>
</dbReference>
<sequence>MKFFILMLIIPTLLFSAETIPFLKPSFLNLKEDLEEAKRDNKFLFIMFHQEGCPFCDKMRKVTFQNNMVRDYYTKHFYMIEIDIRGSNEVIDFDGKKLTERQFSLKHGVRLTPVFMFFDKEGKVVAKVPGYIEPQEFILIGRYVVEGHYKNKNLVQFIRENKAR</sequence>
<accession>A0A7C2Z5D6</accession>
<protein>
    <submittedName>
        <fullName evidence="2">DUF255 domain-containing protein</fullName>
    </submittedName>
</protein>
<dbReference type="InterPro" id="IPR012336">
    <property type="entry name" value="Thioredoxin-like_fold"/>
</dbReference>